<reference evidence="10 11" key="1">
    <citation type="submission" date="2014-01" db="EMBL/GenBank/DDBJ databases">
        <authorList>
            <person name="Durkin A.S."/>
            <person name="McCorrison J."/>
            <person name="Torralba M."/>
            <person name="Gillis M."/>
            <person name="Haft D.H."/>
            <person name="Methe B."/>
            <person name="Sutton G."/>
            <person name="Nelson K.E."/>
        </authorList>
    </citation>
    <scope>NUCLEOTIDE SEQUENCE [LARGE SCALE GENOMIC DNA]</scope>
    <source>
        <strain evidence="10 11">205/92</strain>
    </source>
</reference>
<organism evidence="10 11">
    <name type="scientific">Providencia alcalifaciens 205/92</name>
    <dbReference type="NCBI Taxonomy" id="1256988"/>
    <lineage>
        <taxon>Bacteria</taxon>
        <taxon>Pseudomonadati</taxon>
        <taxon>Pseudomonadota</taxon>
        <taxon>Gammaproteobacteria</taxon>
        <taxon>Enterobacterales</taxon>
        <taxon>Morganellaceae</taxon>
        <taxon>Providencia</taxon>
    </lineage>
</organism>
<dbReference type="Gene3D" id="1.20.120.260">
    <property type="entry name" value="Virulence factor YopE uncharacterised domain"/>
    <property type="match status" value="1"/>
</dbReference>
<dbReference type="AlphaFoldDB" id="A0AAV3M7V0"/>
<dbReference type="Gene3D" id="4.10.1330.10">
    <property type="entry name" value="non globular Virulence effector SptP domain"/>
    <property type="match status" value="1"/>
</dbReference>
<dbReference type="InterPro" id="IPR029021">
    <property type="entry name" value="Prot-tyrosine_phosphatase-like"/>
</dbReference>
<dbReference type="SMART" id="SM00404">
    <property type="entry name" value="PTPc_motif"/>
    <property type="match status" value="1"/>
</dbReference>
<comment type="subcellular location">
    <subcellularLocation>
        <location evidence="1">Secreted</location>
    </subcellularLocation>
</comment>
<dbReference type="InterPro" id="IPR011070">
    <property type="entry name" value="Globular_prot_asu/bsu"/>
</dbReference>
<dbReference type="GO" id="GO:0005096">
    <property type="term" value="F:GTPase activator activity"/>
    <property type="evidence" value="ECO:0007669"/>
    <property type="project" value="UniProtKB-KW"/>
</dbReference>
<keyword evidence="3" id="KW-0343">GTPase activation</keyword>
<dbReference type="PROSITE" id="PS00383">
    <property type="entry name" value="TYR_PHOSPHATASE_1"/>
    <property type="match status" value="1"/>
</dbReference>
<name>A0AAV3M7V0_9GAMM</name>
<dbReference type="RefSeq" id="WP_036961042.1">
    <property type="nucleotide sequence ID" value="NZ_JALD01000038.1"/>
</dbReference>
<dbReference type="SUPFAM" id="SSF47233">
    <property type="entry name" value="Bacterial GAP domain"/>
    <property type="match status" value="1"/>
</dbReference>
<dbReference type="PANTHER" id="PTHR19134">
    <property type="entry name" value="RECEPTOR-TYPE TYROSINE-PROTEIN PHOSPHATASE"/>
    <property type="match status" value="1"/>
</dbReference>
<comment type="caution">
    <text evidence="10">The sequence shown here is derived from an EMBL/GenBank/DDBJ whole genome shotgun (WGS) entry which is preliminary data.</text>
</comment>
<dbReference type="InterPro" id="IPR003595">
    <property type="entry name" value="Tyr_Pase_cat"/>
</dbReference>
<feature type="domain" description="Tyrosine specific protein phosphatases" evidence="9">
    <location>
        <begin position="473"/>
        <end position="532"/>
    </location>
</feature>
<evidence type="ECO:0000313" key="11">
    <source>
        <dbReference type="Proteomes" id="UP000022311"/>
    </source>
</evidence>
<dbReference type="InterPro" id="IPR015203">
    <property type="entry name" value="SptP_N"/>
</dbReference>
<dbReference type="SMART" id="SM00194">
    <property type="entry name" value="PTPc"/>
    <property type="match status" value="1"/>
</dbReference>
<dbReference type="GO" id="GO:0005615">
    <property type="term" value="C:extracellular space"/>
    <property type="evidence" value="ECO:0007669"/>
    <property type="project" value="InterPro"/>
</dbReference>
<dbReference type="Gene3D" id="3.90.190.10">
    <property type="entry name" value="Protein tyrosine phosphatase superfamily"/>
    <property type="match status" value="1"/>
</dbReference>
<keyword evidence="4" id="KW-0964">Secreted</keyword>
<sequence>MQNISLSHFSQVSGNQDARLVISNTSNESTITTASEGFCGRILSFLGQFPLFKNISAVKTHLENIKTANQAIVAVFAEALSNSYGANTADKVISAYNLSSGDTPLTQRKIQTILLPAAQMMQTKESFVHELEQKYGPNVAQQALTMSNFISAGSNKNNLKASIIVTEGTIPPDYNTVEALAKNIQQAALASALTSLTRIEELQNLSGQELQTKYSKLSEGSGALRTLQTLLTNLSNLSGIPGIEEFQNTLKSVVVGNNPFSQWGTTDGSVEAWVNSASHNDLSLAAERIQGITKDVMALKEKLLAHQSGRPVKIELPKLNLPRFGNIPVNPNTQIHLQDKTPMPANLMSTGGVPVAIACSYPKGTLSGIESHLRMILEQKPSCLVVLTGDDQIKAKKLPDYFRQPGTVGSINIQVTQRAGVLTPSGVEIDNYHLKISSETDAYTLPVMHVQSWKDHQALQSTSQLLELAQITLETSNAIEPIYENTRATTSVSMVHCFGGVGRTGTLITAMELIKNPSLSSEQIITDLRETRNKKMVEDRPQQLQLRQLEHMLVSKNFVSTLL</sequence>
<dbReference type="PROSITE" id="PS50056">
    <property type="entry name" value="TYR_PHOSPHATASE_2"/>
    <property type="match status" value="1"/>
</dbReference>
<dbReference type="InterPro" id="IPR003546">
    <property type="entry name" value="Tyr_Pase_SptP/YopH"/>
</dbReference>
<dbReference type="EC" id="3.1.3.48" evidence="2"/>
<evidence type="ECO:0000256" key="1">
    <source>
        <dbReference type="ARBA" id="ARBA00004613"/>
    </source>
</evidence>
<dbReference type="PRINTS" id="PR01371">
    <property type="entry name" value="BACYPHPHTASE"/>
</dbReference>
<dbReference type="InterPro" id="IPR044899">
    <property type="entry name" value="SptP_N_sf"/>
</dbReference>
<dbReference type="InterPro" id="IPR037168">
    <property type="entry name" value="YopE_GAP_dom_sf"/>
</dbReference>
<dbReference type="PROSITE" id="PS50055">
    <property type="entry name" value="TYR_PHOSPHATASE_PTP"/>
    <property type="match status" value="1"/>
</dbReference>
<evidence type="ECO:0000256" key="2">
    <source>
        <dbReference type="ARBA" id="ARBA00013064"/>
    </source>
</evidence>
<keyword evidence="6" id="KW-0904">Protein phosphatase</keyword>
<dbReference type="InterPro" id="IPR014773">
    <property type="entry name" value="YopE_GAP_dom"/>
</dbReference>
<evidence type="ECO:0000256" key="5">
    <source>
        <dbReference type="ARBA" id="ARBA00022801"/>
    </source>
</evidence>
<evidence type="ECO:0000259" key="9">
    <source>
        <dbReference type="PROSITE" id="PS50056"/>
    </source>
</evidence>
<evidence type="ECO:0000256" key="6">
    <source>
        <dbReference type="ARBA" id="ARBA00022912"/>
    </source>
</evidence>
<dbReference type="Pfam" id="PF03545">
    <property type="entry name" value="YopE"/>
    <property type="match status" value="1"/>
</dbReference>
<evidence type="ECO:0000256" key="7">
    <source>
        <dbReference type="ARBA" id="ARBA00023026"/>
    </source>
</evidence>
<dbReference type="EMBL" id="JALD01000038">
    <property type="protein sequence ID" value="EUD11749.1"/>
    <property type="molecule type" value="Genomic_DNA"/>
</dbReference>
<dbReference type="Pfam" id="PF09119">
    <property type="entry name" value="SicP-binding"/>
    <property type="match status" value="1"/>
</dbReference>
<keyword evidence="7" id="KW-0843">Virulence</keyword>
<evidence type="ECO:0000256" key="3">
    <source>
        <dbReference type="ARBA" id="ARBA00022468"/>
    </source>
</evidence>
<evidence type="ECO:0000256" key="4">
    <source>
        <dbReference type="ARBA" id="ARBA00022525"/>
    </source>
</evidence>
<dbReference type="InterPro" id="IPR000242">
    <property type="entry name" value="PTP_cat"/>
</dbReference>
<gene>
    <name evidence="10" type="ORF">HMPREF1563_0279</name>
</gene>
<protein>
    <recommendedName>
        <fullName evidence="2">protein-tyrosine-phosphatase</fullName>
        <ecNumber evidence="2">3.1.3.48</ecNumber>
    </recommendedName>
</protein>
<dbReference type="SUPFAM" id="SSF52799">
    <property type="entry name" value="(Phosphotyrosine protein) phosphatases II"/>
    <property type="match status" value="1"/>
</dbReference>
<evidence type="ECO:0000259" key="8">
    <source>
        <dbReference type="PROSITE" id="PS50055"/>
    </source>
</evidence>
<evidence type="ECO:0000313" key="10">
    <source>
        <dbReference type="EMBL" id="EUD11749.1"/>
    </source>
</evidence>
<dbReference type="PANTHER" id="PTHR19134:SF449">
    <property type="entry name" value="TYROSINE-PROTEIN PHOSPHATASE 1"/>
    <property type="match status" value="1"/>
</dbReference>
<proteinExistence type="predicted"/>
<dbReference type="InterPro" id="IPR050348">
    <property type="entry name" value="Protein-Tyr_Phosphatase"/>
</dbReference>
<keyword evidence="5" id="KW-0378">Hydrolase</keyword>
<dbReference type="Proteomes" id="UP000022311">
    <property type="component" value="Unassembled WGS sequence"/>
</dbReference>
<feature type="domain" description="Tyrosine-protein phosphatase" evidence="8">
    <location>
        <begin position="323"/>
        <end position="509"/>
    </location>
</feature>
<dbReference type="InterPro" id="IPR016130">
    <property type="entry name" value="Tyr_Pase_AS"/>
</dbReference>
<dbReference type="GO" id="GO:0004725">
    <property type="term" value="F:protein tyrosine phosphatase activity"/>
    <property type="evidence" value="ECO:0007669"/>
    <property type="project" value="UniProtKB-EC"/>
</dbReference>
<dbReference type="Pfam" id="PF00102">
    <property type="entry name" value="Y_phosphatase"/>
    <property type="match status" value="1"/>
</dbReference>
<dbReference type="InterPro" id="IPR000387">
    <property type="entry name" value="Tyr_Pase_dom"/>
</dbReference>
<accession>A0AAV3M7V0</accession>
<dbReference type="SUPFAM" id="SSF56568">
    <property type="entry name" value="Non-globular alpha+beta subunits of globular proteins"/>
    <property type="match status" value="1"/>
</dbReference>